<protein>
    <submittedName>
        <fullName evidence="8">50S ribosome-binding GTPase</fullName>
    </submittedName>
</protein>
<dbReference type="SUPFAM" id="SSF52540">
    <property type="entry name" value="P-loop containing nucleoside triphosphate hydrolases"/>
    <property type="match status" value="1"/>
</dbReference>
<dbReference type="EMBL" id="CP014060">
    <property type="protein sequence ID" value="AMG39762.1"/>
    <property type="molecule type" value="Genomic_DNA"/>
</dbReference>
<evidence type="ECO:0000313" key="8">
    <source>
        <dbReference type="EMBL" id="AMG39762.1"/>
    </source>
</evidence>
<accession>A0A0X8P4K1</accession>
<evidence type="ECO:0000256" key="5">
    <source>
        <dbReference type="ARBA" id="ARBA00023136"/>
    </source>
</evidence>
<feature type="coiled-coil region" evidence="6">
    <location>
        <begin position="454"/>
        <end position="481"/>
    </location>
</feature>
<dbReference type="Pfam" id="PF00350">
    <property type="entry name" value="Dynamin_N"/>
    <property type="match status" value="1"/>
</dbReference>
<dbReference type="Gene3D" id="3.40.50.300">
    <property type="entry name" value="P-loop containing nucleotide triphosphate hydrolases"/>
    <property type="match status" value="1"/>
</dbReference>
<name>A0A0X8P4K1_ALCXX</name>
<keyword evidence="4" id="KW-0342">GTP-binding</keyword>
<dbReference type="PANTHER" id="PTHR10465:SF0">
    <property type="entry name" value="SARCALUMENIN"/>
    <property type="match status" value="1"/>
</dbReference>
<proteinExistence type="predicted"/>
<evidence type="ECO:0000256" key="1">
    <source>
        <dbReference type="ARBA" id="ARBA00004370"/>
    </source>
</evidence>
<sequence>MNYIDITHNPFIVETTFLINGEVPAEGCKLSSYRESRLQTWIERLFDELSQLFNGDDRFKVSFKGVESDYLDVAEAAQVARNRGMQVELDWVRTEHTEVRLDKIRELVDEALSHPKLQAYFNDNADAKAAMDEALGNDFDVCVVATMSAGKSTLINAMLGRDLLPAANEATTATIARIVHNGEFRDRFNAARITRDGERTETAEDAELELIQRWNRMEDTATIELEGAIPAVRDRDNVRLVLTDTPGPNNSQDENHERVTMGFIQDSRRNPLILYVLNASQLSIDDDRNLLELVGQAMRKGGKQSKDRFIFVVNKMDVFDPEKGEDPKEILERVKTYLVSNGIQNPLIYPVSANLTRLIRKPGDLHSRKERGDYSTMAELFDQEPCMNMLQYMPLTSRVSMALADKQYSRLLLSSGLPAVEAMIDEYIDKYSLPHRAKRASEALSRVIEMGLNEADLADQLNTDERALKKLNKELEGLQKRRARGFDVDAYVEELQSNERSLPSRTSATLVELEAEMMASIRKVSNGFSGKSNLSKAKARMDQASSQLRFEYNRLANLYQSAFEASQKYVAKDLQKTYQEYVLEIFEDYEELEFPAMESVRRSVADISLNLDIRKAEVEREQVVVGHRKVSTSRWYNPFSWGDEKSVPVFGEEESVDLAKVWKSRKTQVDAEFTNLSRAEVARIKEGRDLLVDQFLAFMADEFDQRFNELVEAVKDKAHDRDARERAVEEGRALRAWIATFKNRLEATLAV</sequence>
<evidence type="ECO:0000256" key="3">
    <source>
        <dbReference type="ARBA" id="ARBA00022801"/>
    </source>
</evidence>
<dbReference type="GO" id="GO:0003924">
    <property type="term" value="F:GTPase activity"/>
    <property type="evidence" value="ECO:0007669"/>
    <property type="project" value="InterPro"/>
</dbReference>
<dbReference type="GO" id="GO:0005525">
    <property type="term" value="F:GTP binding"/>
    <property type="evidence" value="ECO:0007669"/>
    <property type="project" value="UniProtKB-KW"/>
</dbReference>
<keyword evidence="6" id="KW-0175">Coiled coil</keyword>
<evidence type="ECO:0000256" key="6">
    <source>
        <dbReference type="SAM" id="Coils"/>
    </source>
</evidence>
<keyword evidence="3" id="KW-0378">Hydrolase</keyword>
<reference evidence="9" key="1">
    <citation type="submission" date="2015-12" db="EMBL/GenBank/DDBJ databases">
        <title>FDA dAtabase for Regulatory Grade micrObial Sequences (FDA-ARGOS): Supporting development and validation of Infectious Disease Dx tests.</title>
        <authorList>
            <person name="Case J."/>
            <person name="Tallon L."/>
            <person name="Sadzewicz L."/>
            <person name="Sengamalay N."/>
            <person name="Ott S."/>
            <person name="Godinez A."/>
            <person name="Nagaraj S."/>
            <person name="Nadendla S."/>
            <person name="Sichtig H."/>
        </authorList>
    </citation>
    <scope>NUCLEOTIDE SEQUENCE [LARGE SCALE GENOMIC DNA]</scope>
    <source>
        <strain evidence="9">FDAARGOS_147</strain>
    </source>
</reference>
<evidence type="ECO:0000259" key="7">
    <source>
        <dbReference type="Pfam" id="PF00350"/>
    </source>
</evidence>
<keyword evidence="5" id="KW-0472">Membrane</keyword>
<organism evidence="8 9">
    <name type="scientific">Alcaligenes xylosoxydans xylosoxydans</name>
    <name type="common">Achromobacter xylosoxidans</name>
    <dbReference type="NCBI Taxonomy" id="85698"/>
    <lineage>
        <taxon>Bacteria</taxon>
        <taxon>Pseudomonadati</taxon>
        <taxon>Pseudomonadota</taxon>
        <taxon>Betaproteobacteria</taxon>
        <taxon>Burkholderiales</taxon>
        <taxon>Alcaligenaceae</taxon>
        <taxon>Achromobacter</taxon>
    </lineage>
</organism>
<dbReference type="AlphaFoldDB" id="A0A0X8P4K1"/>
<dbReference type="RefSeq" id="WP_061074057.1">
    <property type="nucleotide sequence ID" value="NZ_CP014060.2"/>
</dbReference>
<gene>
    <name evidence="8" type="ORF">AL504_29440</name>
</gene>
<dbReference type="InterPro" id="IPR027417">
    <property type="entry name" value="P-loop_NTPase"/>
</dbReference>
<dbReference type="PANTHER" id="PTHR10465">
    <property type="entry name" value="TRANSMEMBRANE GTPASE FZO1"/>
    <property type="match status" value="1"/>
</dbReference>
<dbReference type="InterPro" id="IPR027094">
    <property type="entry name" value="Mitofusin_fam"/>
</dbReference>
<evidence type="ECO:0000256" key="2">
    <source>
        <dbReference type="ARBA" id="ARBA00022741"/>
    </source>
</evidence>
<dbReference type="GO" id="GO:0016020">
    <property type="term" value="C:membrane"/>
    <property type="evidence" value="ECO:0007669"/>
    <property type="project" value="UniProtKB-SubCell"/>
</dbReference>
<dbReference type="GO" id="GO:0008053">
    <property type="term" value="P:mitochondrial fusion"/>
    <property type="evidence" value="ECO:0007669"/>
    <property type="project" value="TreeGrafter"/>
</dbReference>
<evidence type="ECO:0000256" key="4">
    <source>
        <dbReference type="ARBA" id="ARBA00023134"/>
    </source>
</evidence>
<keyword evidence="2" id="KW-0547">Nucleotide-binding</keyword>
<dbReference type="InterPro" id="IPR045063">
    <property type="entry name" value="Dynamin_N"/>
</dbReference>
<comment type="subcellular location">
    <subcellularLocation>
        <location evidence="1">Membrane</location>
    </subcellularLocation>
</comment>
<feature type="domain" description="Dynamin N-terminal" evidence="7">
    <location>
        <begin position="141"/>
        <end position="315"/>
    </location>
</feature>
<dbReference type="Proteomes" id="UP000060602">
    <property type="component" value="Chromosome"/>
</dbReference>
<evidence type="ECO:0000313" key="9">
    <source>
        <dbReference type="Proteomes" id="UP000060602"/>
    </source>
</evidence>